<proteinExistence type="predicted"/>
<organism evidence="2">
    <name type="scientific">Arundo donax</name>
    <name type="common">Giant reed</name>
    <name type="synonym">Donax arundinaceus</name>
    <dbReference type="NCBI Taxonomy" id="35708"/>
    <lineage>
        <taxon>Eukaryota</taxon>
        <taxon>Viridiplantae</taxon>
        <taxon>Streptophyta</taxon>
        <taxon>Embryophyta</taxon>
        <taxon>Tracheophyta</taxon>
        <taxon>Spermatophyta</taxon>
        <taxon>Magnoliopsida</taxon>
        <taxon>Liliopsida</taxon>
        <taxon>Poales</taxon>
        <taxon>Poaceae</taxon>
        <taxon>PACMAD clade</taxon>
        <taxon>Arundinoideae</taxon>
        <taxon>Arundineae</taxon>
        <taxon>Arundo</taxon>
    </lineage>
</organism>
<dbReference type="EMBL" id="GBRH01264655">
    <property type="protein sequence ID" value="JAD33240.1"/>
    <property type="molecule type" value="Transcribed_RNA"/>
</dbReference>
<sequence>MARESVIAGRRRCLPASIRGAAAFVASTYAASASRSSPSPLPSFGPRSSTATPPSSALPLSPS</sequence>
<evidence type="ECO:0000313" key="2">
    <source>
        <dbReference type="EMBL" id="JAD33240.1"/>
    </source>
</evidence>
<protein>
    <submittedName>
        <fullName evidence="2">Uncharacterized protein</fullName>
    </submittedName>
</protein>
<reference evidence="2" key="2">
    <citation type="journal article" date="2015" name="Data Brief">
        <title>Shoot transcriptome of the giant reed, Arundo donax.</title>
        <authorList>
            <person name="Barrero R.A."/>
            <person name="Guerrero F.D."/>
            <person name="Moolhuijzen P."/>
            <person name="Goolsby J.A."/>
            <person name="Tidwell J."/>
            <person name="Bellgard S.E."/>
            <person name="Bellgard M.I."/>
        </authorList>
    </citation>
    <scope>NUCLEOTIDE SEQUENCE</scope>
    <source>
        <tissue evidence="2">Shoot tissue taken approximately 20 cm above the soil surface</tissue>
    </source>
</reference>
<reference evidence="2" key="1">
    <citation type="submission" date="2014-09" db="EMBL/GenBank/DDBJ databases">
        <authorList>
            <person name="Magalhaes I.L.F."/>
            <person name="Oliveira U."/>
            <person name="Santos F.R."/>
            <person name="Vidigal T.H.D.A."/>
            <person name="Brescovit A.D."/>
            <person name="Santos A.J."/>
        </authorList>
    </citation>
    <scope>NUCLEOTIDE SEQUENCE</scope>
    <source>
        <tissue evidence="2">Shoot tissue taken approximately 20 cm above the soil surface</tissue>
    </source>
</reference>
<name>A0A0A8Z944_ARUDO</name>
<evidence type="ECO:0000256" key="1">
    <source>
        <dbReference type="SAM" id="MobiDB-lite"/>
    </source>
</evidence>
<accession>A0A0A8Z944</accession>
<dbReference type="AlphaFoldDB" id="A0A0A8Z944"/>
<feature type="region of interest" description="Disordered" evidence="1">
    <location>
        <begin position="32"/>
        <end position="63"/>
    </location>
</feature>